<sequence length="105" mass="11453">ERRGRRPHGAQSRRGSDGAAGGRDDARRLAHRRPAGHPARGDRAPLRRGDRARGRGAGRQRRLDHRPLPGRGSTARGVAARGRGDRSGGAVGRRVRPRPPRTVRM</sequence>
<feature type="compositionally biased region" description="Basic and acidic residues" evidence="1">
    <location>
        <begin position="39"/>
        <end position="53"/>
    </location>
</feature>
<gene>
    <name evidence="2" type="ORF">AVDCRST_MAG57-2346</name>
</gene>
<protein>
    <submittedName>
        <fullName evidence="2">Uncharacterized protein</fullName>
    </submittedName>
</protein>
<feature type="compositionally biased region" description="Basic residues" evidence="1">
    <location>
        <begin position="54"/>
        <end position="64"/>
    </location>
</feature>
<evidence type="ECO:0000256" key="1">
    <source>
        <dbReference type="SAM" id="MobiDB-lite"/>
    </source>
</evidence>
<organism evidence="2">
    <name type="scientific">uncultured Blastococcus sp</name>
    <dbReference type="NCBI Taxonomy" id="217144"/>
    <lineage>
        <taxon>Bacteria</taxon>
        <taxon>Bacillati</taxon>
        <taxon>Actinomycetota</taxon>
        <taxon>Actinomycetes</taxon>
        <taxon>Geodermatophilales</taxon>
        <taxon>Geodermatophilaceae</taxon>
        <taxon>Blastococcus</taxon>
        <taxon>environmental samples</taxon>
    </lineage>
</organism>
<feature type="non-terminal residue" evidence="2">
    <location>
        <position position="105"/>
    </location>
</feature>
<evidence type="ECO:0000313" key="2">
    <source>
        <dbReference type="EMBL" id="CAA9255592.1"/>
    </source>
</evidence>
<feature type="compositionally biased region" description="Low complexity" evidence="1">
    <location>
        <begin position="70"/>
        <end position="81"/>
    </location>
</feature>
<proteinExistence type="predicted"/>
<feature type="region of interest" description="Disordered" evidence="1">
    <location>
        <begin position="1"/>
        <end position="105"/>
    </location>
</feature>
<dbReference type="AlphaFoldDB" id="A0A6J4ILG5"/>
<name>A0A6J4ILG5_9ACTN</name>
<feature type="compositionally biased region" description="Basic residues" evidence="1">
    <location>
        <begin position="93"/>
        <end position="105"/>
    </location>
</feature>
<dbReference type="EMBL" id="CADCTI010000192">
    <property type="protein sequence ID" value="CAA9255592.1"/>
    <property type="molecule type" value="Genomic_DNA"/>
</dbReference>
<reference evidence="2" key="1">
    <citation type="submission" date="2020-02" db="EMBL/GenBank/DDBJ databases">
        <authorList>
            <person name="Meier V. D."/>
        </authorList>
    </citation>
    <scope>NUCLEOTIDE SEQUENCE</scope>
    <source>
        <strain evidence="2">AVDCRST_MAG57</strain>
    </source>
</reference>
<accession>A0A6J4ILG5</accession>
<feature type="non-terminal residue" evidence="2">
    <location>
        <position position="1"/>
    </location>
</feature>